<feature type="domain" description="Virulence factor membrane-bound polymerase C-terminal" evidence="7">
    <location>
        <begin position="340"/>
        <end position="505"/>
    </location>
</feature>
<dbReference type="PANTHER" id="PTHR37422:SF21">
    <property type="entry name" value="EXOQ-LIKE PROTEIN"/>
    <property type="match status" value="1"/>
</dbReference>
<evidence type="ECO:0000313" key="9">
    <source>
        <dbReference type="EMBL" id="UZD55110.1"/>
    </source>
</evidence>
<proteinExistence type="predicted"/>
<feature type="transmembrane region" description="Helical" evidence="5">
    <location>
        <begin position="81"/>
        <end position="106"/>
    </location>
</feature>
<feature type="transmembrane region" description="Helical" evidence="5">
    <location>
        <begin position="138"/>
        <end position="155"/>
    </location>
</feature>
<protein>
    <submittedName>
        <fullName evidence="9">Wzy polymerase domain-containing protein</fullName>
    </submittedName>
</protein>
<dbReference type="InterPro" id="IPR021797">
    <property type="entry name" value="Wzy_C_2"/>
</dbReference>
<evidence type="ECO:0000256" key="1">
    <source>
        <dbReference type="ARBA" id="ARBA00004141"/>
    </source>
</evidence>
<evidence type="ECO:0000259" key="8">
    <source>
        <dbReference type="Pfam" id="PF15864"/>
    </source>
</evidence>
<evidence type="ECO:0000259" key="7">
    <source>
        <dbReference type="Pfam" id="PF11846"/>
    </source>
</evidence>
<dbReference type="Pfam" id="PF11846">
    <property type="entry name" value="Wzy_C_2"/>
    <property type="match status" value="1"/>
</dbReference>
<dbReference type="PANTHER" id="PTHR37422">
    <property type="entry name" value="TEICHURONIC ACID BIOSYNTHESIS PROTEIN TUAE"/>
    <property type="match status" value="1"/>
</dbReference>
<feature type="domain" description="Protein glycosylation ligase" evidence="8">
    <location>
        <begin position="128"/>
        <end position="152"/>
    </location>
</feature>
<accession>A0ABY6MSY8</accession>
<feature type="transmembrane region" description="Helical" evidence="5">
    <location>
        <begin position="249"/>
        <end position="275"/>
    </location>
</feature>
<evidence type="ECO:0000256" key="2">
    <source>
        <dbReference type="ARBA" id="ARBA00022692"/>
    </source>
</evidence>
<dbReference type="RefSeq" id="WP_264892868.1">
    <property type="nucleotide sequence ID" value="NZ_CP110257.1"/>
</dbReference>
<feature type="transmembrane region" description="Helical" evidence="5">
    <location>
        <begin position="206"/>
        <end position="228"/>
    </location>
</feature>
<feature type="transmembrane region" description="Helical" evidence="5">
    <location>
        <begin position="35"/>
        <end position="60"/>
    </location>
</feature>
<keyword evidence="3 5" id="KW-1133">Transmembrane helix</keyword>
<evidence type="ECO:0000256" key="4">
    <source>
        <dbReference type="ARBA" id="ARBA00023136"/>
    </source>
</evidence>
<keyword evidence="2 5" id="KW-0812">Transmembrane</keyword>
<dbReference type="EMBL" id="CP110257">
    <property type="protein sequence ID" value="UZD55110.1"/>
    <property type="molecule type" value="Genomic_DNA"/>
</dbReference>
<reference evidence="9" key="1">
    <citation type="submission" date="2022-10" db="EMBL/GenBank/DDBJ databases">
        <title>Complete genome sequence of Schlegelella aquatica LMG 23380.</title>
        <authorList>
            <person name="Musilova J."/>
            <person name="Kourilova X."/>
            <person name="Bezdicek M."/>
            <person name="Hermankova K."/>
            <person name="Obruca S."/>
            <person name="Sedlar K."/>
        </authorList>
    </citation>
    <scope>NUCLEOTIDE SEQUENCE</scope>
    <source>
        <strain evidence="9">LMG 23380</strain>
    </source>
</reference>
<dbReference type="Proteomes" id="UP001163266">
    <property type="component" value="Chromosome"/>
</dbReference>
<organism evidence="9 10">
    <name type="scientific">Caldimonas aquatica</name>
    <dbReference type="NCBI Taxonomy" id="376175"/>
    <lineage>
        <taxon>Bacteria</taxon>
        <taxon>Pseudomonadati</taxon>
        <taxon>Pseudomonadota</taxon>
        <taxon>Betaproteobacteria</taxon>
        <taxon>Burkholderiales</taxon>
        <taxon>Sphaerotilaceae</taxon>
        <taxon>Caldimonas</taxon>
    </lineage>
</organism>
<comment type="subcellular location">
    <subcellularLocation>
        <location evidence="1">Membrane</location>
        <topology evidence="1">Multi-pass membrane protein</topology>
    </subcellularLocation>
</comment>
<feature type="transmembrane region" description="Helical" evidence="5">
    <location>
        <begin position="295"/>
        <end position="315"/>
    </location>
</feature>
<evidence type="ECO:0000259" key="6">
    <source>
        <dbReference type="Pfam" id="PF04932"/>
    </source>
</evidence>
<feature type="transmembrane region" description="Helical" evidence="5">
    <location>
        <begin position="395"/>
        <end position="413"/>
    </location>
</feature>
<dbReference type="Pfam" id="PF15864">
    <property type="entry name" value="PglL_A"/>
    <property type="match status" value="1"/>
</dbReference>
<keyword evidence="4 5" id="KW-0472">Membrane</keyword>
<feature type="transmembrane region" description="Helical" evidence="5">
    <location>
        <begin position="162"/>
        <end position="186"/>
    </location>
</feature>
<feature type="transmembrane region" description="Helical" evidence="5">
    <location>
        <begin position="359"/>
        <end position="383"/>
    </location>
</feature>
<evidence type="ECO:0000313" key="10">
    <source>
        <dbReference type="Proteomes" id="UP001163266"/>
    </source>
</evidence>
<feature type="transmembrane region" description="Helical" evidence="5">
    <location>
        <begin position="336"/>
        <end position="353"/>
    </location>
</feature>
<gene>
    <name evidence="9" type="ORF">OMP39_00485</name>
</gene>
<dbReference type="InterPro" id="IPR051533">
    <property type="entry name" value="WaaL-like"/>
</dbReference>
<evidence type="ECO:0000256" key="3">
    <source>
        <dbReference type="ARBA" id="ARBA00022989"/>
    </source>
</evidence>
<keyword evidence="10" id="KW-1185">Reference proteome</keyword>
<feature type="domain" description="O-antigen ligase-related" evidence="6">
    <location>
        <begin position="166"/>
        <end position="311"/>
    </location>
</feature>
<dbReference type="InterPro" id="IPR007016">
    <property type="entry name" value="O-antigen_ligase-rel_domated"/>
</dbReference>
<evidence type="ECO:0000256" key="5">
    <source>
        <dbReference type="SAM" id="Phobius"/>
    </source>
</evidence>
<dbReference type="InterPro" id="IPR031726">
    <property type="entry name" value="PglL_A"/>
</dbReference>
<dbReference type="Pfam" id="PF04932">
    <property type="entry name" value="Wzy_C"/>
    <property type="match status" value="1"/>
</dbReference>
<sequence length="555" mass="59816">MSRTAASFSFPLLVLAVALPPLVVGSGTPEPVLHLGLASLFGFGVWLLVAPPWSAGPSIAPTGVGPGHARPSQGSFGEGSVMAALCLGWLAAGLVSAVFGIVQYVWPAWGGDSTLPGFIATPSSAGRAMGNVRQPNQLTTLLALALCGAVWWAQARAWPRRLLVPVMALLALGIVLSGSRMGWLMLAMLSAWGALDRRLRPGVRQGLMAALPLAAAFAVLAWLWGRWGGVTFFPEARMHSASDISSSRFAIWSNTLALIAEYPWAGVGWGHFNFAWTFTPFPDRPVAFFDHTHNLVLQLAVELGVPMTLVLLGTLGALMWRARGGLSAADEARSRASRVALMMLALVGLHSLLEYPLWYAYFLLPTAVALAVYLGAGGVGVIPPGRERVCRVAGVLARVAGLVMIAGAVQAAWEYERVVQIFAPQGEAGERPLSERIRAGQRSRWFGHHADYAAVTTASRPGPLLATFERPLHHLVDARLMIAYAKALHESGEQRRALYVAQRLREFRHPLGDEWFAACERAAEGARPWHCDTTPVTEYGFEDLEPRAVLAARQR</sequence>
<name>A0ABY6MSY8_9BURK</name>